<dbReference type="SUPFAM" id="SSF141868">
    <property type="entry name" value="EAL domain-like"/>
    <property type="match status" value="1"/>
</dbReference>
<dbReference type="PROSITE" id="PS50883">
    <property type="entry name" value="EAL"/>
    <property type="match status" value="1"/>
</dbReference>
<proteinExistence type="predicted"/>
<keyword evidence="8" id="KW-1185">Reference proteome</keyword>
<dbReference type="SMART" id="SM00267">
    <property type="entry name" value="GGDEF"/>
    <property type="match status" value="1"/>
</dbReference>
<protein>
    <submittedName>
        <fullName evidence="7">GGDEF family protein</fullName>
    </submittedName>
</protein>
<dbReference type="SMART" id="SM00091">
    <property type="entry name" value="PAS"/>
    <property type="match status" value="1"/>
</dbReference>
<dbReference type="PROSITE" id="PS50112">
    <property type="entry name" value="PAS"/>
    <property type="match status" value="1"/>
</dbReference>
<dbReference type="InterPro" id="IPR013767">
    <property type="entry name" value="PAS_fold"/>
</dbReference>
<evidence type="ECO:0000313" key="7">
    <source>
        <dbReference type="EMBL" id="SMB26916.1"/>
    </source>
</evidence>
<dbReference type="PROSITE" id="PS50887">
    <property type="entry name" value="GGDEF"/>
    <property type="match status" value="1"/>
</dbReference>
<dbReference type="SUPFAM" id="SSF55785">
    <property type="entry name" value="PYP-like sensor domain (PAS domain)"/>
    <property type="match status" value="1"/>
</dbReference>
<dbReference type="InterPro" id="IPR043128">
    <property type="entry name" value="Rev_trsase/Diguanyl_cyclase"/>
</dbReference>
<dbReference type="GO" id="GO:0071732">
    <property type="term" value="P:cellular response to nitric oxide"/>
    <property type="evidence" value="ECO:0007669"/>
    <property type="project" value="UniProtKB-ARBA"/>
</dbReference>
<evidence type="ECO:0000259" key="5">
    <source>
        <dbReference type="PROSITE" id="PS50883"/>
    </source>
</evidence>
<evidence type="ECO:0000259" key="6">
    <source>
        <dbReference type="PROSITE" id="PS50887"/>
    </source>
</evidence>
<dbReference type="InterPro" id="IPR001633">
    <property type="entry name" value="EAL_dom"/>
</dbReference>
<dbReference type="RefSeq" id="WP_154716772.1">
    <property type="nucleotide sequence ID" value="NZ_LT837803.1"/>
</dbReference>
<dbReference type="GO" id="GO:0071111">
    <property type="term" value="F:cyclic-guanylate-specific phosphodiesterase activity"/>
    <property type="evidence" value="ECO:0007669"/>
    <property type="project" value="UniProtKB-EC"/>
</dbReference>
<dbReference type="PROSITE" id="PS50110">
    <property type="entry name" value="RESPONSE_REGULATORY"/>
    <property type="match status" value="1"/>
</dbReference>
<dbReference type="InterPro" id="IPR035965">
    <property type="entry name" value="PAS-like_dom_sf"/>
</dbReference>
<dbReference type="Pfam" id="PF00990">
    <property type="entry name" value="GGDEF"/>
    <property type="match status" value="1"/>
</dbReference>
<dbReference type="InterPro" id="IPR001789">
    <property type="entry name" value="Sig_transdc_resp-reg_receiver"/>
</dbReference>
<feature type="domain" description="Response regulatory" evidence="3">
    <location>
        <begin position="7"/>
        <end position="151"/>
    </location>
</feature>
<dbReference type="PANTHER" id="PTHR44757:SF2">
    <property type="entry name" value="BIOFILM ARCHITECTURE MAINTENANCE PROTEIN MBAA"/>
    <property type="match status" value="1"/>
</dbReference>
<dbReference type="InterPro" id="IPR035919">
    <property type="entry name" value="EAL_sf"/>
</dbReference>
<dbReference type="EMBL" id="LT837803">
    <property type="protein sequence ID" value="SMB26916.1"/>
    <property type="molecule type" value="Genomic_DNA"/>
</dbReference>
<dbReference type="Pfam" id="PF00989">
    <property type="entry name" value="PAS"/>
    <property type="match status" value="1"/>
</dbReference>
<comment type="catalytic activity">
    <reaction evidence="1">
        <text>3',3'-c-di-GMP + H2O = 5'-phosphoguanylyl(3'-&gt;5')guanosine + H(+)</text>
        <dbReference type="Rhea" id="RHEA:24902"/>
        <dbReference type="ChEBI" id="CHEBI:15377"/>
        <dbReference type="ChEBI" id="CHEBI:15378"/>
        <dbReference type="ChEBI" id="CHEBI:58754"/>
        <dbReference type="ChEBI" id="CHEBI:58805"/>
        <dbReference type="EC" id="3.1.4.52"/>
    </reaction>
    <physiologicalReaction direction="left-to-right" evidence="1">
        <dbReference type="Rhea" id="RHEA:24903"/>
    </physiologicalReaction>
</comment>
<dbReference type="PANTHER" id="PTHR44757">
    <property type="entry name" value="DIGUANYLATE CYCLASE DGCP"/>
    <property type="match status" value="1"/>
</dbReference>
<dbReference type="SUPFAM" id="SSF52172">
    <property type="entry name" value="CheY-like"/>
    <property type="match status" value="1"/>
</dbReference>
<feature type="domain" description="PAS" evidence="4">
    <location>
        <begin position="177"/>
        <end position="250"/>
    </location>
</feature>
<dbReference type="InterPro" id="IPR000014">
    <property type="entry name" value="PAS"/>
</dbReference>
<organism evidence="7 8">
    <name type="scientific">Sterolibacterium denitrificans</name>
    <dbReference type="NCBI Taxonomy" id="157592"/>
    <lineage>
        <taxon>Bacteria</taxon>
        <taxon>Pseudomonadati</taxon>
        <taxon>Pseudomonadota</taxon>
        <taxon>Betaproteobacteria</taxon>
        <taxon>Nitrosomonadales</taxon>
        <taxon>Sterolibacteriaceae</taxon>
        <taxon>Sterolibacterium</taxon>
    </lineage>
</organism>
<dbReference type="AlphaFoldDB" id="A0A7Z7HRU7"/>
<dbReference type="CDD" id="cd01949">
    <property type="entry name" value="GGDEF"/>
    <property type="match status" value="1"/>
</dbReference>
<dbReference type="Gene3D" id="3.30.450.20">
    <property type="entry name" value="PAS domain"/>
    <property type="match status" value="1"/>
</dbReference>
<accession>A0A7Z7HRU7</accession>
<dbReference type="InterPro" id="IPR011006">
    <property type="entry name" value="CheY-like_superfamily"/>
</dbReference>
<dbReference type="NCBIfam" id="TIGR00229">
    <property type="entry name" value="sensory_box"/>
    <property type="match status" value="1"/>
</dbReference>
<dbReference type="Gene3D" id="3.40.50.2300">
    <property type="match status" value="1"/>
</dbReference>
<gene>
    <name evidence="7" type="ORF">SDENCHOL_20248</name>
</gene>
<comment type="caution">
    <text evidence="2">Lacks conserved residue(s) required for the propagation of feature annotation.</text>
</comment>
<evidence type="ECO:0000259" key="3">
    <source>
        <dbReference type="PROSITE" id="PS50110"/>
    </source>
</evidence>
<dbReference type="CDD" id="cd00130">
    <property type="entry name" value="PAS"/>
    <property type="match status" value="1"/>
</dbReference>
<feature type="domain" description="GGDEF" evidence="6">
    <location>
        <begin position="339"/>
        <end position="472"/>
    </location>
</feature>
<dbReference type="Pfam" id="PF00563">
    <property type="entry name" value="EAL"/>
    <property type="match status" value="1"/>
</dbReference>
<dbReference type="InterPro" id="IPR029787">
    <property type="entry name" value="Nucleotide_cyclase"/>
</dbReference>
<dbReference type="InterPro" id="IPR052155">
    <property type="entry name" value="Biofilm_reg_signaling"/>
</dbReference>
<dbReference type="Gene3D" id="3.30.70.270">
    <property type="match status" value="1"/>
</dbReference>
<dbReference type="Gene3D" id="3.20.20.450">
    <property type="entry name" value="EAL domain"/>
    <property type="match status" value="1"/>
</dbReference>
<evidence type="ECO:0000256" key="1">
    <source>
        <dbReference type="ARBA" id="ARBA00051114"/>
    </source>
</evidence>
<name>A0A7Z7HRU7_9PROT</name>
<dbReference type="CDD" id="cd01948">
    <property type="entry name" value="EAL"/>
    <property type="match status" value="1"/>
</dbReference>
<feature type="domain" description="EAL" evidence="5">
    <location>
        <begin position="481"/>
        <end position="735"/>
    </location>
</feature>
<sequence length="742" mass="82133">MKNTTTRLLLIEDDPSVATRINDALAASGRDTHGSFHLVWAPTLDGALRQLAGNTEPLESPAPLEPLIDAADGTIGDLPYSAILLGLTHTDHCDIEAFDRITAAAPELPVLLLGDADDPVLERQALRRGAQAYLPRTLLRNGNLGNASWLFHTLHNAIERKLLIRSLKQTEAELQTERQRFHAVLASASDGIIALDAEGRITHMNAVAEKLSGWPLHEALDRPLADIYRTIDGKTRQPVESTLDRMLRENRSSGFGTSAILLHRDNGEFSIEDALTQFRDPAGQTTGSLLVFRDVGDTQGMAMKMAYLAQHDALTGLPNRSLMHDRLAQAVTLAGRYSRKAALLYMDVDRFKNINDSLGHPIGDKLLQVIADRLLTCVRYSDTVSRQGGDEFVILLTEIEQSHDAAICAEKILNALSRPIAIDSHQIYITSSIGISLYPDDGKDTEALIRSADLAMYHAKAGGRANFQFFRQTMNERLVQRQSLEDTLRNALKKRQFILHYQPKIDLENGAITGAEALVRWNHPERGLISPALFVPVAEECGLMQQIGQWVLREACRQMQNWQNAGLDVGRVAVNISTPEFRSRNFVNDVRDALAETGMAAEYLEIELKEAALMADLEHAQSRLSELKELGVNIAIDDFGTGHSSLRQLKRFPIDSLKIDRSFVQCMTKDPADAAIVSAVISMGKSLNYRVVAEGVETREQHLFLQANLCDESQGHHFSRPLNAEGFTALMTRNPSHSAELH</sequence>
<evidence type="ECO:0000313" key="8">
    <source>
        <dbReference type="Proteomes" id="UP000242886"/>
    </source>
</evidence>
<dbReference type="InterPro" id="IPR000160">
    <property type="entry name" value="GGDEF_dom"/>
</dbReference>
<dbReference type="SMART" id="SM00052">
    <property type="entry name" value="EAL"/>
    <property type="match status" value="1"/>
</dbReference>
<dbReference type="Proteomes" id="UP000242886">
    <property type="component" value="Chromosome SDENCHOL"/>
</dbReference>
<dbReference type="FunFam" id="3.20.20.450:FF:000001">
    <property type="entry name" value="Cyclic di-GMP phosphodiesterase yahA"/>
    <property type="match status" value="1"/>
</dbReference>
<reference evidence="7" key="1">
    <citation type="submission" date="2017-03" db="EMBL/GenBank/DDBJ databases">
        <authorList>
            <consortium name="AG Boll"/>
        </authorList>
    </citation>
    <scope>NUCLEOTIDE SEQUENCE [LARGE SCALE GENOMIC DNA]</scope>
    <source>
        <strain evidence="7">Chol</strain>
    </source>
</reference>
<dbReference type="NCBIfam" id="TIGR00254">
    <property type="entry name" value="GGDEF"/>
    <property type="match status" value="1"/>
</dbReference>
<evidence type="ECO:0000259" key="4">
    <source>
        <dbReference type="PROSITE" id="PS50112"/>
    </source>
</evidence>
<dbReference type="SUPFAM" id="SSF55073">
    <property type="entry name" value="Nucleotide cyclase"/>
    <property type="match status" value="1"/>
</dbReference>
<evidence type="ECO:0000256" key="2">
    <source>
        <dbReference type="PROSITE-ProRule" id="PRU00169"/>
    </source>
</evidence>
<dbReference type="GO" id="GO:0006355">
    <property type="term" value="P:regulation of DNA-templated transcription"/>
    <property type="evidence" value="ECO:0007669"/>
    <property type="project" value="InterPro"/>
</dbReference>
<dbReference type="GO" id="GO:0000160">
    <property type="term" value="P:phosphorelay signal transduction system"/>
    <property type="evidence" value="ECO:0007669"/>
    <property type="project" value="InterPro"/>
</dbReference>
<dbReference type="FunFam" id="3.30.70.270:FF:000001">
    <property type="entry name" value="Diguanylate cyclase domain protein"/>
    <property type="match status" value="1"/>
</dbReference>